<keyword evidence="3" id="KW-0540">Nuclease</keyword>
<keyword evidence="3" id="KW-0255">Endonuclease</keyword>
<dbReference type="RefSeq" id="WP_060823555.1">
    <property type="nucleotide sequence ID" value="NZ_AP014938.1"/>
</dbReference>
<dbReference type="GO" id="GO:0004519">
    <property type="term" value="F:endonuclease activity"/>
    <property type="evidence" value="ECO:0007669"/>
    <property type="project" value="UniProtKB-KW"/>
</dbReference>
<dbReference type="EMBL" id="AP014938">
    <property type="protein sequence ID" value="BAS19281.1"/>
    <property type="molecule type" value="Genomic_DNA"/>
</dbReference>
<dbReference type="AlphaFoldDB" id="A0A0K2RWP4"/>
<evidence type="ECO:0000313" key="4">
    <source>
        <dbReference type="Proteomes" id="UP000066203"/>
    </source>
</evidence>
<evidence type="ECO:0000256" key="2">
    <source>
        <dbReference type="HAMAP-Rule" id="MF_00048"/>
    </source>
</evidence>
<dbReference type="SUPFAM" id="SSF52980">
    <property type="entry name" value="Restriction endonuclease-like"/>
    <property type="match status" value="1"/>
</dbReference>
<keyword evidence="3" id="KW-0378">Hydrolase</keyword>
<dbReference type="PATRIC" id="fig|43675.28.peg.36"/>
<sequence>MTPARITARAATRSAPNRSLLGRTQLQGTRSQRTQLHKTPPRAHSVGRWGEELTARILETNGYRILERNWRPPAGLEHEQIRGELDLIAIDPEDELVFVEVKTRSSEDFGHPFASIDRDKARRTRSLAILWCRLRENLDFPRFRIDAIAVTGTCETFTFEHLKAVA</sequence>
<dbReference type="Pfam" id="PF02021">
    <property type="entry name" value="UPF0102"/>
    <property type="match status" value="1"/>
</dbReference>
<evidence type="ECO:0000313" key="3">
    <source>
        <dbReference type="EMBL" id="BAS19281.1"/>
    </source>
</evidence>
<comment type="similarity">
    <text evidence="1 2">Belongs to the UPF0102 family.</text>
</comment>
<dbReference type="CDD" id="cd20736">
    <property type="entry name" value="PoNe_Nuclease"/>
    <property type="match status" value="1"/>
</dbReference>
<protein>
    <recommendedName>
        <fullName evidence="2">UPF0102 protein RM6536_0034</fullName>
    </recommendedName>
</protein>
<dbReference type="InterPro" id="IPR011335">
    <property type="entry name" value="Restrct_endonuc-II-like"/>
</dbReference>
<dbReference type="GO" id="GO:0003676">
    <property type="term" value="F:nucleic acid binding"/>
    <property type="evidence" value="ECO:0007669"/>
    <property type="project" value="InterPro"/>
</dbReference>
<gene>
    <name evidence="3" type="ORF">RM6536_0034</name>
</gene>
<dbReference type="PANTHER" id="PTHR34039:SF1">
    <property type="entry name" value="UPF0102 PROTEIN YRAN"/>
    <property type="match status" value="1"/>
</dbReference>
<dbReference type="InterPro" id="IPR011856">
    <property type="entry name" value="tRNA_endonuc-like_dom_sf"/>
</dbReference>
<dbReference type="PANTHER" id="PTHR34039">
    <property type="entry name" value="UPF0102 PROTEIN YRAN"/>
    <property type="match status" value="1"/>
</dbReference>
<dbReference type="InterPro" id="IPR003509">
    <property type="entry name" value="UPF0102_YraN-like"/>
</dbReference>
<accession>A0A0K2RWP4</accession>
<evidence type="ECO:0000256" key="1">
    <source>
        <dbReference type="ARBA" id="ARBA00006738"/>
    </source>
</evidence>
<dbReference type="Proteomes" id="UP000066203">
    <property type="component" value="Chromosome"/>
</dbReference>
<organism evidence="3">
    <name type="scientific">Rothia mucilaginosa</name>
    <dbReference type="NCBI Taxonomy" id="43675"/>
    <lineage>
        <taxon>Bacteria</taxon>
        <taxon>Bacillati</taxon>
        <taxon>Actinomycetota</taxon>
        <taxon>Actinomycetes</taxon>
        <taxon>Micrococcales</taxon>
        <taxon>Micrococcaceae</taxon>
        <taxon>Rothia</taxon>
    </lineage>
</organism>
<reference evidence="4" key="1">
    <citation type="submission" date="2015-08" db="EMBL/GenBank/DDBJ databases">
        <title>Complete genome sequence of Rothia mucilaginosa strain NUM-Rm6536.</title>
        <authorList>
            <person name="Nambu T."/>
        </authorList>
    </citation>
    <scope>NUCLEOTIDE SEQUENCE [LARGE SCALE GENOMIC DNA]</scope>
    <source>
        <strain evidence="4">NUM-Rm6536</strain>
    </source>
</reference>
<dbReference type="Gene3D" id="3.40.1350.10">
    <property type="match status" value="1"/>
</dbReference>
<name>A0A0K2RWP4_9MICC</name>
<proteinExistence type="inferred from homology"/>
<dbReference type="HAMAP" id="MF_00048">
    <property type="entry name" value="UPF0102"/>
    <property type="match status" value="1"/>
</dbReference>